<dbReference type="GeneID" id="86823256"/>
<dbReference type="InterPro" id="IPR000835">
    <property type="entry name" value="HTH_MarR-typ"/>
</dbReference>
<dbReference type="InterPro" id="IPR023187">
    <property type="entry name" value="Tscrpt_reg_MarR-type_CS"/>
</dbReference>
<sequence>MPMIKWLSVTDRFTKMYLDRQFIPLGINSSQHMYILKICQSPGITQDQFISSFHLNPSNITRSILTLEKKGFLIRKTNPTDKRTCMLYPTSKAEAICGPIQKIIEQWENQILQNFCDEEQQLFLSMLRQIGETSMQLYSEQSLQEEPYPASKSMNLQ</sequence>
<dbReference type="PANTHER" id="PTHR42756">
    <property type="entry name" value="TRANSCRIPTIONAL REGULATOR, MARR"/>
    <property type="match status" value="1"/>
</dbReference>
<reference evidence="5 6" key="1">
    <citation type="submission" date="2009-01" db="EMBL/GenBank/DDBJ databases">
        <authorList>
            <person name="Fulton L."/>
            <person name="Clifton S."/>
            <person name="Fulton B."/>
            <person name="Xu J."/>
            <person name="Minx P."/>
            <person name="Pepin K.H."/>
            <person name="Johnson M."/>
            <person name="Bhonagiri V."/>
            <person name="Nash W.E."/>
            <person name="Mardis E.R."/>
            <person name="Wilson R.K."/>
        </authorList>
    </citation>
    <scope>NUCLEOTIDE SEQUENCE [LARGE SCALE GENOMIC DNA]</scope>
    <source>
        <strain evidence="6">DSM 10507 / JCM 14656 / S5a33</strain>
    </source>
</reference>
<feature type="domain" description="HTH marR-type" evidence="4">
    <location>
        <begin position="1"/>
        <end position="132"/>
    </location>
</feature>
<dbReference type="PROSITE" id="PS01117">
    <property type="entry name" value="HTH_MARR_1"/>
    <property type="match status" value="1"/>
</dbReference>
<dbReference type="AlphaFoldDB" id="C0CRC1"/>
<evidence type="ECO:0000313" key="6">
    <source>
        <dbReference type="Proteomes" id="UP000003100"/>
    </source>
</evidence>
<dbReference type="SUPFAM" id="SSF46785">
    <property type="entry name" value="Winged helix' DNA-binding domain"/>
    <property type="match status" value="1"/>
</dbReference>
<organism evidence="5 6">
    <name type="scientific">Blautia hydrogenotrophica (strain DSM 10507 / JCM 14656 / S5a33)</name>
    <name type="common">Ruminococcus hydrogenotrophicus</name>
    <dbReference type="NCBI Taxonomy" id="476272"/>
    <lineage>
        <taxon>Bacteria</taxon>
        <taxon>Bacillati</taxon>
        <taxon>Bacillota</taxon>
        <taxon>Clostridia</taxon>
        <taxon>Lachnospirales</taxon>
        <taxon>Lachnospiraceae</taxon>
        <taxon>Blautia</taxon>
    </lineage>
</organism>
<evidence type="ECO:0000256" key="2">
    <source>
        <dbReference type="ARBA" id="ARBA00023125"/>
    </source>
</evidence>
<dbReference type="InterPro" id="IPR036388">
    <property type="entry name" value="WH-like_DNA-bd_sf"/>
</dbReference>
<evidence type="ECO:0000256" key="1">
    <source>
        <dbReference type="ARBA" id="ARBA00023015"/>
    </source>
</evidence>
<keyword evidence="2" id="KW-0238">DNA-binding</keyword>
<dbReference type="PRINTS" id="PR00598">
    <property type="entry name" value="HTHMARR"/>
</dbReference>
<dbReference type="HOGENOM" id="CLU_083287_18_0_9"/>
<dbReference type="EMBL" id="ACBZ01000181">
    <property type="protein sequence ID" value="EEG47688.1"/>
    <property type="molecule type" value="Genomic_DNA"/>
</dbReference>
<evidence type="ECO:0000313" key="5">
    <source>
        <dbReference type="EMBL" id="EEG47688.1"/>
    </source>
</evidence>
<evidence type="ECO:0000256" key="3">
    <source>
        <dbReference type="ARBA" id="ARBA00023163"/>
    </source>
</evidence>
<dbReference type="GO" id="GO:0003677">
    <property type="term" value="F:DNA binding"/>
    <property type="evidence" value="ECO:0007669"/>
    <property type="project" value="UniProtKB-KW"/>
</dbReference>
<name>C0CRC1_BLAHS</name>
<dbReference type="RefSeq" id="WP_005951780.1">
    <property type="nucleotide sequence ID" value="NZ_CP136423.1"/>
</dbReference>
<proteinExistence type="predicted"/>
<accession>C0CRC1</accession>
<reference evidence="5 6" key="2">
    <citation type="submission" date="2009-02" db="EMBL/GenBank/DDBJ databases">
        <title>Draft genome sequence of Blautia hydrogenotrophica DSM 10507 (Ruminococcus hydrogenotrophicus DSM 10507).</title>
        <authorList>
            <person name="Sudarsanam P."/>
            <person name="Ley R."/>
            <person name="Guruge J."/>
            <person name="Turnbaugh P.J."/>
            <person name="Mahowald M."/>
            <person name="Liep D."/>
            <person name="Gordon J."/>
        </authorList>
    </citation>
    <scope>NUCLEOTIDE SEQUENCE [LARGE SCALE GENOMIC DNA]</scope>
    <source>
        <strain evidence="6">DSM 10507 / JCM 14656 / S5a33</strain>
    </source>
</reference>
<dbReference type="PATRIC" id="fig|476272.21.peg.111"/>
<dbReference type="SMART" id="SM00347">
    <property type="entry name" value="HTH_MARR"/>
    <property type="match status" value="1"/>
</dbReference>
<keyword evidence="6" id="KW-1185">Reference proteome</keyword>
<keyword evidence="3" id="KW-0804">Transcription</keyword>
<evidence type="ECO:0000259" key="4">
    <source>
        <dbReference type="PROSITE" id="PS50995"/>
    </source>
</evidence>
<dbReference type="Pfam" id="PF01047">
    <property type="entry name" value="MarR"/>
    <property type="match status" value="1"/>
</dbReference>
<gene>
    <name evidence="5" type="ORF">RUMHYD_03435</name>
</gene>
<dbReference type="PROSITE" id="PS50995">
    <property type="entry name" value="HTH_MARR_2"/>
    <property type="match status" value="1"/>
</dbReference>
<dbReference type="Proteomes" id="UP000003100">
    <property type="component" value="Unassembled WGS sequence"/>
</dbReference>
<dbReference type="PANTHER" id="PTHR42756:SF1">
    <property type="entry name" value="TRANSCRIPTIONAL REPRESSOR OF EMRAB OPERON"/>
    <property type="match status" value="1"/>
</dbReference>
<dbReference type="GO" id="GO:0003700">
    <property type="term" value="F:DNA-binding transcription factor activity"/>
    <property type="evidence" value="ECO:0007669"/>
    <property type="project" value="InterPro"/>
</dbReference>
<dbReference type="Gene3D" id="1.10.10.10">
    <property type="entry name" value="Winged helix-like DNA-binding domain superfamily/Winged helix DNA-binding domain"/>
    <property type="match status" value="1"/>
</dbReference>
<dbReference type="InterPro" id="IPR036390">
    <property type="entry name" value="WH_DNA-bd_sf"/>
</dbReference>
<protein>
    <recommendedName>
        <fullName evidence="4">HTH marR-type domain-containing protein</fullName>
    </recommendedName>
</protein>
<dbReference type="eggNOG" id="COG1846">
    <property type="taxonomic scope" value="Bacteria"/>
</dbReference>
<keyword evidence="1" id="KW-0805">Transcription regulation</keyword>